<keyword evidence="3" id="KW-1185">Reference proteome</keyword>
<evidence type="ECO:0000256" key="1">
    <source>
        <dbReference type="SAM" id="MobiDB-lite"/>
    </source>
</evidence>
<feature type="region of interest" description="Disordered" evidence="1">
    <location>
        <begin position="204"/>
        <end position="223"/>
    </location>
</feature>
<dbReference type="EMBL" id="BMXI01000023">
    <property type="protein sequence ID" value="GHC67260.1"/>
    <property type="molecule type" value="Genomic_DNA"/>
</dbReference>
<reference evidence="2" key="2">
    <citation type="submission" date="2020-09" db="EMBL/GenBank/DDBJ databases">
        <authorList>
            <person name="Sun Q."/>
            <person name="Kim S."/>
        </authorList>
    </citation>
    <scope>NUCLEOTIDE SEQUENCE</scope>
    <source>
        <strain evidence="2">KCTC 12988</strain>
    </source>
</reference>
<reference evidence="2" key="1">
    <citation type="journal article" date="2014" name="Int. J. Syst. Evol. Microbiol.">
        <title>Complete genome sequence of Corynebacterium casei LMG S-19264T (=DSM 44701T), isolated from a smear-ripened cheese.</title>
        <authorList>
            <consortium name="US DOE Joint Genome Institute (JGI-PGF)"/>
            <person name="Walter F."/>
            <person name="Albersmeier A."/>
            <person name="Kalinowski J."/>
            <person name="Ruckert C."/>
        </authorList>
    </citation>
    <scope>NUCLEOTIDE SEQUENCE</scope>
    <source>
        <strain evidence="2">KCTC 12988</strain>
    </source>
</reference>
<comment type="caution">
    <text evidence="2">The sequence shown here is derived from an EMBL/GenBank/DDBJ whole genome shotgun (WGS) entry which is preliminary data.</text>
</comment>
<name>A0A918WQN9_9BACT</name>
<evidence type="ECO:0000313" key="3">
    <source>
        <dbReference type="Proteomes" id="UP000644507"/>
    </source>
</evidence>
<organism evidence="2 3">
    <name type="scientific">Roseibacillus persicicus</name>
    <dbReference type="NCBI Taxonomy" id="454148"/>
    <lineage>
        <taxon>Bacteria</taxon>
        <taxon>Pseudomonadati</taxon>
        <taxon>Verrucomicrobiota</taxon>
        <taxon>Verrucomicrobiia</taxon>
        <taxon>Verrucomicrobiales</taxon>
        <taxon>Verrucomicrobiaceae</taxon>
        <taxon>Roseibacillus</taxon>
    </lineage>
</organism>
<dbReference type="AlphaFoldDB" id="A0A918WQN9"/>
<protein>
    <submittedName>
        <fullName evidence="2">Uncharacterized protein</fullName>
    </submittedName>
</protein>
<dbReference type="RefSeq" id="WP_189574268.1">
    <property type="nucleotide sequence ID" value="NZ_BMXI01000023.1"/>
</dbReference>
<sequence>MTFSDSRVVQFINDNFVPVWESVSPVRTVTFELGEGRSVKGTISGEIALYFCTPQGHVYDILPALQSPAATLEAMKEAAAFHRGRVLSSEMDRTQKFHLKRMEAIAGTYFDKKEHSPEELELPEPPRRLVRALLKAENGITARDQHISEAIDEATIDLRIMAMSKVAMPMPTGSPLIVVEPGGKDYYRWEIARRFQNLTPWKSEPKGWKALGPPDPPLDQRSPDEWKEELFVHILKQPLDQGQEVTYDSDSLKAIRIIQD</sequence>
<gene>
    <name evidence="2" type="ORF">GCM10007100_39150</name>
</gene>
<evidence type="ECO:0000313" key="2">
    <source>
        <dbReference type="EMBL" id="GHC67260.1"/>
    </source>
</evidence>
<dbReference type="Proteomes" id="UP000644507">
    <property type="component" value="Unassembled WGS sequence"/>
</dbReference>
<proteinExistence type="predicted"/>
<accession>A0A918WQN9</accession>